<dbReference type="GO" id="GO:0020037">
    <property type="term" value="F:heme binding"/>
    <property type="evidence" value="ECO:0007669"/>
    <property type="project" value="InterPro"/>
</dbReference>
<comment type="caution">
    <text evidence="9">The sequence shown here is derived from an EMBL/GenBank/DDBJ whole genome shotgun (WGS) entry which is preliminary data.</text>
</comment>
<protein>
    <submittedName>
        <fullName evidence="9">Cytochrome c5 family protein</fullName>
    </submittedName>
</protein>
<keyword evidence="1" id="KW-0813">Transport</keyword>
<accession>A0A9D7PRK0</accession>
<dbReference type="SUPFAM" id="SSF46626">
    <property type="entry name" value="Cytochrome c"/>
    <property type="match status" value="1"/>
</dbReference>
<feature type="transmembrane region" description="Helical" evidence="7">
    <location>
        <begin position="12"/>
        <end position="32"/>
    </location>
</feature>
<evidence type="ECO:0000313" key="10">
    <source>
        <dbReference type="Proteomes" id="UP000886689"/>
    </source>
</evidence>
<evidence type="ECO:0000313" key="9">
    <source>
        <dbReference type="EMBL" id="MBK8525330.1"/>
    </source>
</evidence>
<dbReference type="GO" id="GO:0009055">
    <property type="term" value="F:electron transfer activity"/>
    <property type="evidence" value="ECO:0007669"/>
    <property type="project" value="InterPro"/>
</dbReference>
<keyword evidence="3 6" id="KW-0479">Metal-binding</keyword>
<keyword evidence="7" id="KW-1133">Transmembrane helix</keyword>
<dbReference type="EMBL" id="JADJUC010000028">
    <property type="protein sequence ID" value="MBK8525330.1"/>
    <property type="molecule type" value="Genomic_DNA"/>
</dbReference>
<organism evidence="9 10">
    <name type="scientific">Candidatus Proximibacter danicus</name>
    <dbReference type="NCBI Taxonomy" id="2954365"/>
    <lineage>
        <taxon>Bacteria</taxon>
        <taxon>Pseudomonadati</taxon>
        <taxon>Pseudomonadota</taxon>
        <taxon>Betaproteobacteria</taxon>
        <taxon>Candidatus Proximibacter</taxon>
    </lineage>
</organism>
<keyword evidence="7" id="KW-0472">Membrane</keyword>
<dbReference type="PRINTS" id="PR00607">
    <property type="entry name" value="CYTCHROMECIE"/>
</dbReference>
<name>A0A9D7PRK0_9PROT</name>
<gene>
    <name evidence="9" type="ORF">IPL58_15590</name>
</gene>
<evidence type="ECO:0000259" key="8">
    <source>
        <dbReference type="PROSITE" id="PS51007"/>
    </source>
</evidence>
<feature type="domain" description="Cytochrome c" evidence="8">
    <location>
        <begin position="65"/>
        <end position="145"/>
    </location>
</feature>
<keyword evidence="2 6" id="KW-0349">Heme</keyword>
<dbReference type="PANTHER" id="PTHR40942:SF2">
    <property type="entry name" value="CYTOCHROME-RELATED"/>
    <property type="match status" value="1"/>
</dbReference>
<sequence length="146" mass="14445">MAEKSHSSASIMYVVIAIAVLLIVVLVPLSMMGKGASPTVSSDDADIRIAPIAKVELKKAAVADGKPRDGAAVYGSVCMACHAAGVAGAPKTGDKAAWAPRIATGTAALVKSVTNGKGAMPPKGGGADLTDAEIKAAVAHLVGLSK</sequence>
<dbReference type="Proteomes" id="UP000886689">
    <property type="component" value="Unassembled WGS sequence"/>
</dbReference>
<evidence type="ECO:0000256" key="7">
    <source>
        <dbReference type="SAM" id="Phobius"/>
    </source>
</evidence>
<keyword evidence="4" id="KW-0249">Electron transport</keyword>
<dbReference type="PANTHER" id="PTHR40942">
    <property type="match status" value="1"/>
</dbReference>
<evidence type="ECO:0000256" key="4">
    <source>
        <dbReference type="ARBA" id="ARBA00022982"/>
    </source>
</evidence>
<evidence type="ECO:0000256" key="5">
    <source>
        <dbReference type="ARBA" id="ARBA00023004"/>
    </source>
</evidence>
<evidence type="ECO:0000256" key="1">
    <source>
        <dbReference type="ARBA" id="ARBA00022448"/>
    </source>
</evidence>
<dbReference type="AlphaFoldDB" id="A0A9D7PRK0"/>
<keyword evidence="7" id="KW-0812">Transmembrane</keyword>
<evidence type="ECO:0000256" key="2">
    <source>
        <dbReference type="ARBA" id="ARBA00022617"/>
    </source>
</evidence>
<proteinExistence type="predicted"/>
<evidence type="ECO:0000256" key="3">
    <source>
        <dbReference type="ARBA" id="ARBA00022723"/>
    </source>
</evidence>
<evidence type="ECO:0000256" key="6">
    <source>
        <dbReference type="PROSITE-ProRule" id="PRU00433"/>
    </source>
</evidence>
<dbReference type="InterPro" id="IPR009056">
    <property type="entry name" value="Cyt_c-like_dom"/>
</dbReference>
<dbReference type="Pfam" id="PF13442">
    <property type="entry name" value="Cytochrome_CBB3"/>
    <property type="match status" value="1"/>
</dbReference>
<dbReference type="InterPro" id="IPR002323">
    <property type="entry name" value="Cyt_CIE"/>
</dbReference>
<dbReference type="PROSITE" id="PS51007">
    <property type="entry name" value="CYTC"/>
    <property type="match status" value="1"/>
</dbReference>
<dbReference type="InterPro" id="IPR036909">
    <property type="entry name" value="Cyt_c-like_dom_sf"/>
</dbReference>
<keyword evidence="5 6" id="KW-0408">Iron</keyword>
<dbReference type="Gene3D" id="1.10.760.10">
    <property type="entry name" value="Cytochrome c-like domain"/>
    <property type="match status" value="1"/>
</dbReference>
<reference evidence="9" key="1">
    <citation type="submission" date="2020-10" db="EMBL/GenBank/DDBJ databases">
        <title>Connecting structure to function with the recovery of over 1000 high-quality activated sludge metagenome-assembled genomes encoding full-length rRNA genes using long-read sequencing.</title>
        <authorList>
            <person name="Singleton C.M."/>
            <person name="Petriglieri F."/>
            <person name="Kristensen J.M."/>
            <person name="Kirkegaard R.H."/>
            <person name="Michaelsen T.Y."/>
            <person name="Andersen M.H."/>
            <person name="Karst S.M."/>
            <person name="Dueholm M.S."/>
            <person name="Nielsen P.H."/>
            <person name="Albertsen M."/>
        </authorList>
    </citation>
    <scope>NUCLEOTIDE SEQUENCE</scope>
    <source>
        <strain evidence="9">Hirt_18-Q3-R61-65_BATAC.395</strain>
    </source>
</reference>
<dbReference type="GO" id="GO:0005506">
    <property type="term" value="F:iron ion binding"/>
    <property type="evidence" value="ECO:0007669"/>
    <property type="project" value="InterPro"/>
</dbReference>